<accession>A0A0G4FY74</accession>
<protein>
    <submittedName>
        <fullName evidence="2">Uncharacterized protein</fullName>
    </submittedName>
</protein>
<dbReference type="VEuPathDB" id="CryptoDB:Vbra_16441"/>
<gene>
    <name evidence="2" type="ORF">Vbra_16441</name>
</gene>
<sequence length="151" mass="15646">MGVVRQEAEAAAPRQGRPCRGPPPHQIVAGPAHAASAAERRRASIRVTGDSRGSGKHSAGQEAVVAGVAAVVPQVLYVPAHPVHPAVLLPQPVAAMPPAPAPAPAPVPVFVVVHPPPPQLPLPVREHVKKMAAYKQLVAAGWCRFAAYWAA</sequence>
<proteinExistence type="predicted"/>
<dbReference type="Proteomes" id="UP000041254">
    <property type="component" value="Unassembled WGS sequence"/>
</dbReference>
<feature type="region of interest" description="Disordered" evidence="1">
    <location>
        <begin position="1"/>
        <end position="60"/>
    </location>
</feature>
<evidence type="ECO:0000313" key="3">
    <source>
        <dbReference type="Proteomes" id="UP000041254"/>
    </source>
</evidence>
<dbReference type="InParanoid" id="A0A0G4FY74"/>
<dbReference type="EMBL" id="CDMY01000527">
    <property type="protein sequence ID" value="CEM20392.1"/>
    <property type="molecule type" value="Genomic_DNA"/>
</dbReference>
<evidence type="ECO:0000256" key="1">
    <source>
        <dbReference type="SAM" id="MobiDB-lite"/>
    </source>
</evidence>
<organism evidence="2 3">
    <name type="scientific">Vitrella brassicaformis (strain CCMP3155)</name>
    <dbReference type="NCBI Taxonomy" id="1169540"/>
    <lineage>
        <taxon>Eukaryota</taxon>
        <taxon>Sar</taxon>
        <taxon>Alveolata</taxon>
        <taxon>Colpodellida</taxon>
        <taxon>Vitrellaceae</taxon>
        <taxon>Vitrella</taxon>
    </lineage>
</organism>
<reference evidence="2 3" key="1">
    <citation type="submission" date="2014-11" db="EMBL/GenBank/DDBJ databases">
        <authorList>
            <person name="Zhu J."/>
            <person name="Qi W."/>
            <person name="Song R."/>
        </authorList>
    </citation>
    <scope>NUCLEOTIDE SEQUENCE [LARGE SCALE GENOMIC DNA]</scope>
</reference>
<keyword evidence="3" id="KW-1185">Reference proteome</keyword>
<evidence type="ECO:0000313" key="2">
    <source>
        <dbReference type="EMBL" id="CEM20392.1"/>
    </source>
</evidence>
<dbReference type="AlphaFoldDB" id="A0A0G4FY74"/>
<feature type="compositionally biased region" description="Low complexity" evidence="1">
    <location>
        <begin position="10"/>
        <end position="19"/>
    </location>
</feature>
<name>A0A0G4FY74_VITBC</name>